<evidence type="ECO:0000313" key="3">
    <source>
        <dbReference type="EMBL" id="SUO92431.1"/>
    </source>
</evidence>
<dbReference type="InterPro" id="IPR010982">
    <property type="entry name" value="Lambda_DNA-bd_dom_sf"/>
</dbReference>
<dbReference type="PROSITE" id="PS50943">
    <property type="entry name" value="HTH_CROC1"/>
    <property type="match status" value="1"/>
</dbReference>
<dbReference type="Proteomes" id="UP000254575">
    <property type="component" value="Unassembled WGS sequence"/>
</dbReference>
<gene>
    <name evidence="3" type="ORF">NCTC10717_00546</name>
</gene>
<dbReference type="Pfam" id="PF01381">
    <property type="entry name" value="HTH_3"/>
    <property type="match status" value="1"/>
</dbReference>
<organism evidence="3 4">
    <name type="scientific">Suttonella indologenes</name>
    <dbReference type="NCBI Taxonomy" id="13276"/>
    <lineage>
        <taxon>Bacteria</taxon>
        <taxon>Pseudomonadati</taxon>
        <taxon>Pseudomonadota</taxon>
        <taxon>Gammaproteobacteria</taxon>
        <taxon>Cardiobacteriales</taxon>
        <taxon>Cardiobacteriaceae</taxon>
        <taxon>Suttonella</taxon>
    </lineage>
</organism>
<name>A0A380MLA9_9GAMM</name>
<evidence type="ECO:0000313" key="4">
    <source>
        <dbReference type="Proteomes" id="UP000254575"/>
    </source>
</evidence>
<dbReference type="PANTHER" id="PTHR46797">
    <property type="entry name" value="HTH-TYPE TRANSCRIPTIONAL REGULATOR"/>
    <property type="match status" value="1"/>
</dbReference>
<dbReference type="GO" id="GO:0005829">
    <property type="term" value="C:cytosol"/>
    <property type="evidence" value="ECO:0007669"/>
    <property type="project" value="TreeGrafter"/>
</dbReference>
<dbReference type="InterPro" id="IPR001387">
    <property type="entry name" value="Cro/C1-type_HTH"/>
</dbReference>
<protein>
    <submittedName>
        <fullName evidence="3">Transcriptional repressor DicA</fullName>
    </submittedName>
</protein>
<keyword evidence="1" id="KW-0238">DNA-binding</keyword>
<feature type="domain" description="HTH cro/C1-type" evidence="2">
    <location>
        <begin position="13"/>
        <end position="67"/>
    </location>
</feature>
<sequence length="111" mass="12600">MKSTIKQSIGQAVAKQRKAVGLTQAQLAERLNLSLDAISRLERGNIGLTVERMVELAEIFGCETVDLLHEGSTRVRDQARELEDLLQELAEEERIELLSLVRQMIEWKRGE</sequence>
<dbReference type="PANTHER" id="PTHR46797:SF1">
    <property type="entry name" value="METHYLPHOSPHONATE SYNTHASE"/>
    <property type="match status" value="1"/>
</dbReference>
<dbReference type="CDD" id="cd00093">
    <property type="entry name" value="HTH_XRE"/>
    <property type="match status" value="1"/>
</dbReference>
<dbReference type="RefSeq" id="WP_245887997.1">
    <property type="nucleotide sequence ID" value="NZ_UHIA01000003.1"/>
</dbReference>
<proteinExistence type="predicted"/>
<dbReference type="SMART" id="SM00530">
    <property type="entry name" value="HTH_XRE"/>
    <property type="match status" value="1"/>
</dbReference>
<dbReference type="SUPFAM" id="SSF47413">
    <property type="entry name" value="lambda repressor-like DNA-binding domains"/>
    <property type="match status" value="1"/>
</dbReference>
<dbReference type="Gene3D" id="1.10.260.40">
    <property type="entry name" value="lambda repressor-like DNA-binding domains"/>
    <property type="match status" value="1"/>
</dbReference>
<accession>A0A380MLA9</accession>
<dbReference type="EMBL" id="UHIA01000003">
    <property type="protein sequence ID" value="SUO92431.1"/>
    <property type="molecule type" value="Genomic_DNA"/>
</dbReference>
<reference evidence="3 4" key="1">
    <citation type="submission" date="2018-06" db="EMBL/GenBank/DDBJ databases">
        <authorList>
            <consortium name="Pathogen Informatics"/>
            <person name="Doyle S."/>
        </authorList>
    </citation>
    <scope>NUCLEOTIDE SEQUENCE [LARGE SCALE GENOMIC DNA]</scope>
    <source>
        <strain evidence="3 4">NCTC10717</strain>
    </source>
</reference>
<dbReference type="GO" id="GO:0003677">
    <property type="term" value="F:DNA binding"/>
    <property type="evidence" value="ECO:0007669"/>
    <property type="project" value="UniProtKB-KW"/>
</dbReference>
<dbReference type="InterPro" id="IPR050807">
    <property type="entry name" value="TransReg_Diox_bact_type"/>
</dbReference>
<evidence type="ECO:0000259" key="2">
    <source>
        <dbReference type="PROSITE" id="PS50943"/>
    </source>
</evidence>
<dbReference type="AlphaFoldDB" id="A0A380MLA9"/>
<keyword evidence="4" id="KW-1185">Reference proteome</keyword>
<evidence type="ECO:0000256" key="1">
    <source>
        <dbReference type="ARBA" id="ARBA00023125"/>
    </source>
</evidence>
<dbReference type="GO" id="GO:0003700">
    <property type="term" value="F:DNA-binding transcription factor activity"/>
    <property type="evidence" value="ECO:0007669"/>
    <property type="project" value="TreeGrafter"/>
</dbReference>